<reference evidence="1 2" key="1">
    <citation type="submission" date="2018-09" db="EMBL/GenBank/DDBJ databases">
        <title>Optimization and identification of Corynebacterium falsenii FN1-14 from fish paste.</title>
        <authorList>
            <person name="Daroonpunt R."/>
            <person name="Tanasupawat S."/>
        </authorList>
    </citation>
    <scope>NUCLEOTIDE SEQUENCE [LARGE SCALE GENOMIC DNA]</scope>
    <source>
        <strain evidence="1 2">FN1-14</strain>
    </source>
</reference>
<accession>A0A418Q5X0</accession>
<protein>
    <submittedName>
        <fullName evidence="1">Uncharacterized protein</fullName>
    </submittedName>
</protein>
<sequence length="383" mass="42542">MKGLTSSNAVVLRELGVQTTLGIKELRQFGVSGYQLRTRYSRVLKGVYVPGRSVSPVKDHRGKELFVLDAVERARAYHLANPRAVIAGFGALALAKMKYFVDEQPTLALTKSPRDDKLFFPALNLDTPGNRLHTRQARWGTPSGKLWRPDCTNPELHAVRPMVACAQVIAALESGDERAVVPWDIPAFLEPWGKEIRQIQILDATLRTQPIRRRRVDKVVEQIAGSCDEKLFRWVWERADAGSESPPESLMRIQLRGILKENGYDYLTQVAIVSGDRVVTVVDALLVHTTRLRLVEEIPNPKSWSEAYPCRILKVPDKGKVGGGGQGIVALMFDGSHHLSNEQKNRDSEISAVLLGAGIPVLRVTMAMLKIGGRVPARVEKLL</sequence>
<evidence type="ECO:0000313" key="2">
    <source>
        <dbReference type="Proteomes" id="UP000285278"/>
    </source>
</evidence>
<gene>
    <name evidence="1" type="ORF">D3M95_08330</name>
</gene>
<name>A0A418Q5X0_9CORY</name>
<proteinExistence type="predicted"/>
<evidence type="ECO:0000313" key="1">
    <source>
        <dbReference type="EMBL" id="RIX34102.1"/>
    </source>
</evidence>
<organism evidence="1 2">
    <name type="scientific">Corynebacterium falsenii</name>
    <dbReference type="NCBI Taxonomy" id="108486"/>
    <lineage>
        <taxon>Bacteria</taxon>
        <taxon>Bacillati</taxon>
        <taxon>Actinomycetota</taxon>
        <taxon>Actinomycetes</taxon>
        <taxon>Mycobacteriales</taxon>
        <taxon>Corynebacteriaceae</taxon>
        <taxon>Corynebacterium</taxon>
    </lineage>
</organism>
<keyword evidence="2" id="KW-1185">Reference proteome</keyword>
<dbReference type="EMBL" id="QXJK01000009">
    <property type="protein sequence ID" value="RIX34102.1"/>
    <property type="molecule type" value="Genomic_DNA"/>
</dbReference>
<dbReference type="OrthoDB" id="4423208at2"/>
<dbReference type="Proteomes" id="UP000285278">
    <property type="component" value="Unassembled WGS sequence"/>
</dbReference>
<comment type="caution">
    <text evidence="1">The sequence shown here is derived from an EMBL/GenBank/DDBJ whole genome shotgun (WGS) entry which is preliminary data.</text>
</comment>
<dbReference type="RefSeq" id="WP_119665009.1">
    <property type="nucleotide sequence ID" value="NZ_QXJK01000009.1"/>
</dbReference>
<dbReference type="AlphaFoldDB" id="A0A418Q5X0"/>